<dbReference type="PROSITE" id="PS00061">
    <property type="entry name" value="ADH_SHORT"/>
    <property type="match status" value="1"/>
</dbReference>
<dbReference type="InterPro" id="IPR036291">
    <property type="entry name" value="NAD(P)-bd_dom_sf"/>
</dbReference>
<evidence type="ECO:0000256" key="1">
    <source>
        <dbReference type="ARBA" id="ARBA00006484"/>
    </source>
</evidence>
<proteinExistence type="inferred from homology"/>
<gene>
    <name evidence="3" type="ORF">H6H00_18110</name>
</gene>
<keyword evidence="4" id="KW-1185">Reference proteome</keyword>
<dbReference type="InterPro" id="IPR020904">
    <property type="entry name" value="Sc_DH/Rdtase_CS"/>
</dbReference>
<name>A0A7G7MBL6_9PSEU</name>
<evidence type="ECO:0000313" key="3">
    <source>
        <dbReference type="EMBL" id="QNG50177.1"/>
    </source>
</evidence>
<dbReference type="Gene3D" id="3.40.50.720">
    <property type="entry name" value="NAD(P)-binding Rossmann-like Domain"/>
    <property type="match status" value="1"/>
</dbReference>
<dbReference type="InterPro" id="IPR002347">
    <property type="entry name" value="SDR_fam"/>
</dbReference>
<dbReference type="EMBL" id="CP060131">
    <property type="protein sequence ID" value="QNG50177.1"/>
    <property type="molecule type" value="Genomic_DNA"/>
</dbReference>
<dbReference type="KEGG" id="ppel:H6H00_18110"/>
<accession>A0A7G7MBL6</accession>
<dbReference type="PANTHER" id="PTHR42760">
    <property type="entry name" value="SHORT-CHAIN DEHYDROGENASES/REDUCTASES FAMILY MEMBER"/>
    <property type="match status" value="1"/>
</dbReference>
<dbReference type="Pfam" id="PF13561">
    <property type="entry name" value="adh_short_C2"/>
    <property type="match status" value="1"/>
</dbReference>
<dbReference type="NCBIfam" id="NF005559">
    <property type="entry name" value="PRK07231.1"/>
    <property type="match status" value="1"/>
</dbReference>
<dbReference type="RefSeq" id="WP_185716939.1">
    <property type="nucleotide sequence ID" value="NZ_BAAAWI010000001.1"/>
</dbReference>
<sequence length="256" mass="26473">MAEPTGRLAGKVAIVTGGASPGGLGFATARLFAAEGAAILLTDVAPEVKERAGEFPAGARVETAQQNVSSEEEWIATFEAARSAFGAVDILVNNAGITRRDPIDQMSFETYRAVVDTNLTGAWLGCKHAVIEMKRSGRGGAIVNIASISGVVGMRYSSPYGSSKGGIRSLTKVVALETARDGIRCNAVCPGIIGTDIVAPVEAKNPEAFKVLLDGIPMGQVGEPNDIAQAALYLASDDARYVTGAEIVVDGGYTAQ</sequence>
<evidence type="ECO:0000256" key="2">
    <source>
        <dbReference type="ARBA" id="ARBA00023002"/>
    </source>
</evidence>
<protein>
    <submittedName>
        <fullName evidence="3">SDR family oxidoreductase</fullName>
    </submittedName>
</protein>
<organism evidence="3 4">
    <name type="scientific">Pseudonocardia petroleophila</name>
    <dbReference type="NCBI Taxonomy" id="37331"/>
    <lineage>
        <taxon>Bacteria</taxon>
        <taxon>Bacillati</taxon>
        <taxon>Actinomycetota</taxon>
        <taxon>Actinomycetes</taxon>
        <taxon>Pseudonocardiales</taxon>
        <taxon>Pseudonocardiaceae</taxon>
        <taxon>Pseudonocardia</taxon>
    </lineage>
</organism>
<dbReference type="PANTHER" id="PTHR42760:SF133">
    <property type="entry name" value="3-OXOACYL-[ACYL-CARRIER-PROTEIN] REDUCTASE"/>
    <property type="match status" value="1"/>
</dbReference>
<dbReference type="PRINTS" id="PR00081">
    <property type="entry name" value="GDHRDH"/>
</dbReference>
<dbReference type="FunFam" id="3.40.50.720:FF:000084">
    <property type="entry name" value="Short-chain dehydrogenase reductase"/>
    <property type="match status" value="1"/>
</dbReference>
<dbReference type="Proteomes" id="UP000515728">
    <property type="component" value="Chromosome"/>
</dbReference>
<dbReference type="PRINTS" id="PR00080">
    <property type="entry name" value="SDRFAMILY"/>
</dbReference>
<dbReference type="SUPFAM" id="SSF51735">
    <property type="entry name" value="NAD(P)-binding Rossmann-fold domains"/>
    <property type="match status" value="1"/>
</dbReference>
<evidence type="ECO:0000313" key="4">
    <source>
        <dbReference type="Proteomes" id="UP000515728"/>
    </source>
</evidence>
<comment type="similarity">
    <text evidence="1">Belongs to the short-chain dehydrogenases/reductases (SDR) family.</text>
</comment>
<reference evidence="3 4" key="1">
    <citation type="submission" date="2020-08" db="EMBL/GenBank/DDBJ databases">
        <authorList>
            <person name="Mo P."/>
        </authorList>
    </citation>
    <scope>NUCLEOTIDE SEQUENCE [LARGE SCALE GENOMIC DNA]</scope>
    <source>
        <strain evidence="3 4">CGMCC 4.1532</strain>
    </source>
</reference>
<dbReference type="GO" id="GO:0016616">
    <property type="term" value="F:oxidoreductase activity, acting on the CH-OH group of donors, NAD or NADP as acceptor"/>
    <property type="evidence" value="ECO:0007669"/>
    <property type="project" value="TreeGrafter"/>
</dbReference>
<keyword evidence="2" id="KW-0560">Oxidoreductase</keyword>
<dbReference type="AlphaFoldDB" id="A0A7G7MBL6"/>